<keyword evidence="1" id="KW-1185">Reference proteome</keyword>
<dbReference type="Proteomes" id="UP000887569">
    <property type="component" value="Unplaced"/>
</dbReference>
<proteinExistence type="predicted"/>
<name>A0A914ZL16_PARUN</name>
<evidence type="ECO:0000313" key="2">
    <source>
        <dbReference type="WBParaSite" id="PgB06_g002_t01"/>
    </source>
</evidence>
<accession>A0A914ZL16</accession>
<organism evidence="1 2">
    <name type="scientific">Parascaris univalens</name>
    <name type="common">Nematode worm</name>
    <dbReference type="NCBI Taxonomy" id="6257"/>
    <lineage>
        <taxon>Eukaryota</taxon>
        <taxon>Metazoa</taxon>
        <taxon>Ecdysozoa</taxon>
        <taxon>Nematoda</taxon>
        <taxon>Chromadorea</taxon>
        <taxon>Rhabditida</taxon>
        <taxon>Spirurina</taxon>
        <taxon>Ascaridomorpha</taxon>
        <taxon>Ascaridoidea</taxon>
        <taxon>Ascarididae</taxon>
        <taxon>Parascaris</taxon>
    </lineage>
</organism>
<dbReference type="AlphaFoldDB" id="A0A914ZL16"/>
<dbReference type="WBParaSite" id="PgB06_g002_t01">
    <property type="protein sequence ID" value="PgB06_g002_t01"/>
    <property type="gene ID" value="PgB06_g002"/>
</dbReference>
<protein>
    <submittedName>
        <fullName evidence="2">Uncharacterized protein</fullName>
    </submittedName>
</protein>
<evidence type="ECO:0000313" key="1">
    <source>
        <dbReference type="Proteomes" id="UP000887569"/>
    </source>
</evidence>
<reference evidence="2" key="1">
    <citation type="submission" date="2022-11" db="UniProtKB">
        <authorList>
            <consortium name="WormBaseParasite"/>
        </authorList>
    </citation>
    <scope>IDENTIFICATION</scope>
</reference>
<sequence>ALVFRRDYSLHIALKAYLAPETRYVQRSAFSSFISPLSLVRLSAAGQYASERTSLPSSANVHHTTQIVSTTVDTHGSQSFKTAVKSVNENDCLVLLRTLSHCFQRGVIPLDPYTQARWK</sequence>